<dbReference type="GO" id="GO:0006281">
    <property type="term" value="P:DNA repair"/>
    <property type="evidence" value="ECO:0007669"/>
    <property type="project" value="InterPro"/>
</dbReference>
<dbReference type="GO" id="GO:0032259">
    <property type="term" value="P:methylation"/>
    <property type="evidence" value="ECO:0007669"/>
    <property type="project" value="UniProtKB-KW"/>
</dbReference>
<dbReference type="Pfam" id="PF02870">
    <property type="entry name" value="Methyltransf_1N"/>
    <property type="match status" value="1"/>
</dbReference>
<dbReference type="Proteomes" id="UP000485621">
    <property type="component" value="Unassembled WGS sequence"/>
</dbReference>
<dbReference type="AlphaFoldDB" id="A0A1V5ZR76"/>
<name>A0A1V5ZR76_9BACT</name>
<feature type="domain" description="Methylguanine DNA methyltransferase ribonuclease-like" evidence="1">
    <location>
        <begin position="7"/>
        <end position="57"/>
    </location>
</feature>
<keyword evidence="2" id="KW-0808">Transferase</keyword>
<proteinExistence type="predicted"/>
<comment type="caution">
    <text evidence="2">The sequence shown here is derived from an EMBL/GenBank/DDBJ whole genome shotgun (WGS) entry which is preliminary data.</text>
</comment>
<keyword evidence="2" id="KW-0489">Methyltransferase</keyword>
<dbReference type="EC" id="2.1.1.63" evidence="2"/>
<dbReference type="EMBL" id="MWDB01000001">
    <property type="protein sequence ID" value="OQB42568.1"/>
    <property type="molecule type" value="Genomic_DNA"/>
</dbReference>
<protein>
    <submittedName>
        <fullName evidence="2">Methylated-DNA--protein-cysteine methyltransferase, constitutive</fullName>
        <ecNumber evidence="2">2.1.1.63</ecNumber>
    </submittedName>
</protein>
<dbReference type="InterPro" id="IPR008332">
    <property type="entry name" value="MethylG_MeTrfase_N"/>
</dbReference>
<dbReference type="GO" id="GO:0003908">
    <property type="term" value="F:methylated-DNA-[protein]-cysteine S-methyltransferase activity"/>
    <property type="evidence" value="ECO:0007669"/>
    <property type="project" value="UniProtKB-EC"/>
</dbReference>
<accession>A0A1V5ZR76</accession>
<reference evidence="2" key="1">
    <citation type="submission" date="2017-02" db="EMBL/GenBank/DDBJ databases">
        <title>Delving into the versatile metabolic prowess of the omnipresent phylum Bacteroidetes.</title>
        <authorList>
            <person name="Nobu M.K."/>
            <person name="Mei R."/>
            <person name="Narihiro T."/>
            <person name="Kuroda K."/>
            <person name="Liu W.-T."/>
        </authorList>
    </citation>
    <scope>NUCLEOTIDE SEQUENCE</scope>
    <source>
        <strain evidence="2">ADurb.Bin160</strain>
    </source>
</reference>
<sequence>MGYIFSAQTVLGKISIVEQDKKITHLFWDPKNIVNTYEYKETPLLKDAFLQLEKYLE</sequence>
<evidence type="ECO:0000259" key="1">
    <source>
        <dbReference type="Pfam" id="PF02870"/>
    </source>
</evidence>
<evidence type="ECO:0000313" key="2">
    <source>
        <dbReference type="EMBL" id="OQB42568.1"/>
    </source>
</evidence>
<organism evidence="2">
    <name type="scientific">candidate division CPR1 bacterium ADurb.Bin160</name>
    <dbReference type="NCBI Taxonomy" id="1852826"/>
    <lineage>
        <taxon>Bacteria</taxon>
        <taxon>candidate division CPR1</taxon>
    </lineage>
</organism>
<gene>
    <name evidence="2" type="primary">ogt_1</name>
    <name evidence="2" type="ORF">BWY04_00004</name>
</gene>